<dbReference type="AlphaFoldDB" id="A0A1X7TXL7"/>
<accession>A0A1X7TXL7</accession>
<dbReference type="InParanoid" id="A0A1X7TXL7"/>
<dbReference type="eggNOG" id="ENOG502QWAF">
    <property type="taxonomic scope" value="Eukaryota"/>
</dbReference>
<evidence type="ECO:0000313" key="2">
    <source>
        <dbReference type="EnsemblMetazoa" id="Aqu2.1.19851_001"/>
    </source>
</evidence>
<dbReference type="OrthoDB" id="6367956at2759"/>
<sequence length="397" mass="45172">MSIAVLVSYGGSNKVLKINKSHDASPLHLLIEEFQNKFFEGDHNVNVIFQKFDCDWEEYVNVTMSDDIANKDKLKAIVVSQNKDVHISIKETENDSCTPTRSPSHSRKRKLDFQSQYSPASWEQTILDIAQGLDNTDHIFDIGSDIEVKTKKKVHKVEEDMIPLPDPFPLPKHHKSDVEVALKQHKMSSTTRRQFISDVASTILGYKRYPTKEDYTNVARTIISTQPFLRAPPGAGTPLGVIVEELKSHFKEFRRSSNPSPCSSSDNTTTSRPRKNPGITYSTETPVVPEGEDEFSFKLHQRTLQAEYQKKNPNVGVVYRLMELSFSMRRIDIIEKGYSGVNALFCEYPFLQEYDHLIAEMCRNLQKKSSFVEEALKAWTTSANVILLQAQVEAQHS</sequence>
<evidence type="ECO:0000256" key="1">
    <source>
        <dbReference type="SAM" id="MobiDB-lite"/>
    </source>
</evidence>
<organism evidence="2">
    <name type="scientific">Amphimedon queenslandica</name>
    <name type="common">Sponge</name>
    <dbReference type="NCBI Taxonomy" id="400682"/>
    <lineage>
        <taxon>Eukaryota</taxon>
        <taxon>Metazoa</taxon>
        <taxon>Porifera</taxon>
        <taxon>Demospongiae</taxon>
        <taxon>Heteroscleromorpha</taxon>
        <taxon>Haplosclerida</taxon>
        <taxon>Niphatidae</taxon>
        <taxon>Amphimedon</taxon>
    </lineage>
</organism>
<dbReference type="PANTHER" id="PTHR31025:SF25">
    <property type="entry name" value="ZINC FINGER (C2H2)-60"/>
    <property type="match status" value="1"/>
</dbReference>
<dbReference type="PANTHER" id="PTHR31025">
    <property type="entry name" value="SI:CH211-196P9.1-RELATED"/>
    <property type="match status" value="1"/>
</dbReference>
<protein>
    <submittedName>
        <fullName evidence="2">Uncharacterized protein</fullName>
    </submittedName>
</protein>
<feature type="compositionally biased region" description="Low complexity" evidence="1">
    <location>
        <begin position="256"/>
        <end position="271"/>
    </location>
</feature>
<proteinExistence type="predicted"/>
<feature type="region of interest" description="Disordered" evidence="1">
    <location>
        <begin position="92"/>
        <end position="111"/>
    </location>
</feature>
<name>A0A1X7TXL7_AMPQE</name>
<dbReference type="EnsemblMetazoa" id="Aqu2.1.19851_001">
    <property type="protein sequence ID" value="Aqu2.1.19851_001"/>
    <property type="gene ID" value="Aqu2.1.19851"/>
</dbReference>
<feature type="region of interest" description="Disordered" evidence="1">
    <location>
        <begin position="253"/>
        <end position="287"/>
    </location>
</feature>
<reference evidence="2" key="1">
    <citation type="submission" date="2017-05" db="UniProtKB">
        <authorList>
            <consortium name="EnsemblMetazoa"/>
        </authorList>
    </citation>
    <scope>IDENTIFICATION</scope>
</reference>